<dbReference type="OrthoDB" id="9802240at2"/>
<dbReference type="InterPro" id="IPR014167">
    <property type="entry name" value="Tol-Pal_TolB"/>
</dbReference>
<dbReference type="GO" id="GO:0017038">
    <property type="term" value="P:protein import"/>
    <property type="evidence" value="ECO:0007669"/>
    <property type="project" value="InterPro"/>
</dbReference>
<dbReference type="GO" id="GO:0042597">
    <property type="term" value="C:periplasmic space"/>
    <property type="evidence" value="ECO:0007669"/>
    <property type="project" value="UniProtKB-SubCell"/>
</dbReference>
<dbReference type="SUPFAM" id="SSF52964">
    <property type="entry name" value="TolB, N-terminal domain"/>
    <property type="match status" value="1"/>
</dbReference>
<keyword evidence="3 5" id="KW-0732">Signal</keyword>
<dbReference type="EMBL" id="RWJF01000001">
    <property type="protein sequence ID" value="RST29408.1"/>
    <property type="molecule type" value="Genomic_DNA"/>
</dbReference>
<feature type="signal peptide" evidence="5">
    <location>
        <begin position="1"/>
        <end position="17"/>
    </location>
</feature>
<feature type="compositionally biased region" description="Pro residues" evidence="6">
    <location>
        <begin position="22"/>
        <end position="32"/>
    </location>
</feature>
<dbReference type="PANTHER" id="PTHR36842:SF1">
    <property type="entry name" value="PROTEIN TOLB"/>
    <property type="match status" value="1"/>
</dbReference>
<dbReference type="InterPro" id="IPR011659">
    <property type="entry name" value="WD40"/>
</dbReference>
<dbReference type="AlphaFoldDB" id="A0A3R9YGI2"/>
<keyword evidence="4 5" id="KW-0574">Periplasm</keyword>
<keyword evidence="5" id="KW-0132">Cell division</keyword>
<evidence type="ECO:0000256" key="6">
    <source>
        <dbReference type="SAM" id="MobiDB-lite"/>
    </source>
</evidence>
<organism evidence="8 9">
    <name type="scientific">Sphingomonas ginkgonis</name>
    <dbReference type="NCBI Taxonomy" id="2315330"/>
    <lineage>
        <taxon>Bacteria</taxon>
        <taxon>Pseudomonadati</taxon>
        <taxon>Pseudomonadota</taxon>
        <taxon>Alphaproteobacteria</taxon>
        <taxon>Sphingomonadales</taxon>
        <taxon>Sphingomonadaceae</taxon>
        <taxon>Sphingomonas</taxon>
    </lineage>
</organism>
<dbReference type="Gene3D" id="3.40.50.10070">
    <property type="entry name" value="TolB, N-terminal domain"/>
    <property type="match status" value="1"/>
</dbReference>
<feature type="region of interest" description="Disordered" evidence="6">
    <location>
        <begin position="20"/>
        <end position="40"/>
    </location>
</feature>
<comment type="subunit">
    <text evidence="5">The Tol-Pal system is composed of five core proteins: the inner membrane proteins TolA, TolQ and TolR, the periplasmic protein TolB and the outer membrane protein Pal. They form a network linking the inner and outer membranes and the peptidoglycan layer.</text>
</comment>
<comment type="similarity">
    <text evidence="2 5">Belongs to the TolB family.</text>
</comment>
<evidence type="ECO:0000259" key="7">
    <source>
        <dbReference type="Pfam" id="PF04052"/>
    </source>
</evidence>
<evidence type="ECO:0000256" key="3">
    <source>
        <dbReference type="ARBA" id="ARBA00022729"/>
    </source>
</evidence>
<evidence type="ECO:0000256" key="4">
    <source>
        <dbReference type="ARBA" id="ARBA00022764"/>
    </source>
</evidence>
<dbReference type="Pfam" id="PF04052">
    <property type="entry name" value="TolB_N"/>
    <property type="match status" value="1"/>
</dbReference>
<comment type="subcellular location">
    <subcellularLocation>
        <location evidence="1 5">Periplasm</location>
    </subcellularLocation>
</comment>
<dbReference type="Proteomes" id="UP000274661">
    <property type="component" value="Unassembled WGS sequence"/>
</dbReference>
<feature type="domain" description="TolB N-terminal" evidence="7">
    <location>
        <begin position="35"/>
        <end position="147"/>
    </location>
</feature>
<keyword evidence="9" id="KW-1185">Reference proteome</keyword>
<keyword evidence="5" id="KW-0131">Cell cycle</keyword>
<evidence type="ECO:0000313" key="9">
    <source>
        <dbReference type="Proteomes" id="UP000274661"/>
    </source>
</evidence>
<proteinExistence type="inferred from homology"/>
<dbReference type="Pfam" id="PF07676">
    <property type="entry name" value="PD40"/>
    <property type="match status" value="5"/>
</dbReference>
<dbReference type="InterPro" id="IPR011042">
    <property type="entry name" value="6-blade_b-propeller_TolB-like"/>
</dbReference>
<protein>
    <recommendedName>
        <fullName evidence="5">Tol-Pal system protein TolB</fullName>
    </recommendedName>
</protein>
<comment type="function">
    <text evidence="5">Part of the Tol-Pal system, which plays a role in outer membrane invagination during cell division and is important for maintaining outer membrane integrity.</text>
</comment>
<evidence type="ECO:0000313" key="8">
    <source>
        <dbReference type="EMBL" id="RST29408.1"/>
    </source>
</evidence>
<sequence length="450" mass="47122" precursor="true">MRHFALPLLLLASAAAAQDQPAPAPAAPPPAQGPLEVDVTGGQNGAQVIAVPAMPTPADTQTPAGSTSTLGQQVAGIIASDLRSTGLFTPLGPNGIGRYSFAQSTAPDYPTWRSAGAGQLVAGSVRAEGGNLVVACNLQDVGAGRELVHQDFTVAATDWRRAGHKCADAIYSRLSGERAFLDTRVVYVAETGPRNRLTKRIAIMDSDGSNHRFLTEGDATVTTPRFSPDGTRLAYMSFQGRRPRVWVLDIASGTKRLLIPGIAMTSAPRFSPDGKQIAFAMSRNGTTDIYIAPAAGGGTPTRLTSAPGINTAPSFSPDGSRIAFESDRSGSQQIYVMNADGSDQRRISFGGGSHGQPVWSPRGNQIAFTRVGAFRIGVMSASGGGEKILTDGWQDESPSWAPNGQFIMFNRTSQGSGATALYAVSVNGGPARRLPTPRDGSDPSWSPLQD</sequence>
<dbReference type="HAMAP" id="MF_00671">
    <property type="entry name" value="TolB"/>
    <property type="match status" value="1"/>
</dbReference>
<dbReference type="Gene3D" id="2.120.10.30">
    <property type="entry name" value="TolB, C-terminal domain"/>
    <property type="match status" value="1"/>
</dbReference>
<evidence type="ECO:0000256" key="2">
    <source>
        <dbReference type="ARBA" id="ARBA00009820"/>
    </source>
</evidence>
<gene>
    <name evidence="5 8" type="primary">tolB</name>
    <name evidence="8" type="ORF">HMF7854_00095</name>
</gene>
<dbReference type="SUPFAM" id="SSF69304">
    <property type="entry name" value="Tricorn protease N-terminal domain"/>
    <property type="match status" value="1"/>
</dbReference>
<evidence type="ECO:0000256" key="5">
    <source>
        <dbReference type="HAMAP-Rule" id="MF_00671"/>
    </source>
</evidence>
<accession>A0A3R9YGI2</accession>
<feature type="region of interest" description="Disordered" evidence="6">
    <location>
        <begin position="428"/>
        <end position="450"/>
    </location>
</feature>
<evidence type="ECO:0000256" key="1">
    <source>
        <dbReference type="ARBA" id="ARBA00004418"/>
    </source>
</evidence>
<dbReference type="InterPro" id="IPR007195">
    <property type="entry name" value="TolB_N"/>
</dbReference>
<dbReference type="GO" id="GO:0051301">
    <property type="term" value="P:cell division"/>
    <property type="evidence" value="ECO:0007669"/>
    <property type="project" value="UniProtKB-UniRule"/>
</dbReference>
<dbReference type="NCBIfam" id="TIGR02800">
    <property type="entry name" value="propeller_TolB"/>
    <property type="match status" value="1"/>
</dbReference>
<feature type="chain" id="PRO_5018797827" description="Tol-Pal system protein TolB" evidence="5">
    <location>
        <begin position="18"/>
        <end position="450"/>
    </location>
</feature>
<comment type="caution">
    <text evidence="8">The sequence shown here is derived from an EMBL/GenBank/DDBJ whole genome shotgun (WGS) entry which is preliminary data.</text>
</comment>
<dbReference type="PANTHER" id="PTHR36842">
    <property type="entry name" value="PROTEIN TOLB HOMOLOG"/>
    <property type="match status" value="1"/>
</dbReference>
<reference evidence="8 9" key="1">
    <citation type="submission" date="2018-12" db="EMBL/GenBank/DDBJ databases">
        <title>Sphingomonas sp. HMF7854 Genome sequencing and assembly.</title>
        <authorList>
            <person name="Cha I."/>
            <person name="Kang H."/>
            <person name="Kim H."/>
            <person name="Kang J."/>
            <person name="Joh K."/>
        </authorList>
    </citation>
    <scope>NUCLEOTIDE SEQUENCE [LARGE SCALE GENOMIC DNA]</scope>
    <source>
        <strain evidence="8 9">HMF7854</strain>
    </source>
</reference>
<name>A0A3R9YGI2_9SPHN</name>